<name>L1N054_9BACT</name>
<dbReference type="STRING" id="1127699.HMPREF9151_02396"/>
<keyword evidence="2" id="KW-1185">Reference proteome</keyword>
<evidence type="ECO:0000313" key="1">
    <source>
        <dbReference type="EMBL" id="EKX96712.1"/>
    </source>
</evidence>
<evidence type="ECO:0000313" key="2">
    <source>
        <dbReference type="Proteomes" id="UP000010433"/>
    </source>
</evidence>
<dbReference type="EMBL" id="AMEP01000153">
    <property type="protein sequence ID" value="EKX96712.1"/>
    <property type="molecule type" value="Genomic_DNA"/>
</dbReference>
<dbReference type="HOGENOM" id="CLU_3028583_0_0_10"/>
<proteinExistence type="predicted"/>
<gene>
    <name evidence="1" type="ORF">HMPREF9151_02396</name>
</gene>
<protein>
    <submittedName>
        <fullName evidence="1">Uncharacterized protein</fullName>
    </submittedName>
</protein>
<dbReference type="AlphaFoldDB" id="L1N054"/>
<sequence length="55" mass="6617">MVYRAEAVESAMIIRRGCLKGWSLLFFYHGMRKLSHFIQDRYNQNETMILFELDS</sequence>
<accession>L1N054</accession>
<organism evidence="1 2">
    <name type="scientific">Hoylesella saccharolytica F0055</name>
    <dbReference type="NCBI Taxonomy" id="1127699"/>
    <lineage>
        <taxon>Bacteria</taxon>
        <taxon>Pseudomonadati</taxon>
        <taxon>Bacteroidota</taxon>
        <taxon>Bacteroidia</taxon>
        <taxon>Bacteroidales</taxon>
        <taxon>Prevotellaceae</taxon>
        <taxon>Hoylesella</taxon>
    </lineage>
</organism>
<dbReference type="Proteomes" id="UP000010433">
    <property type="component" value="Unassembled WGS sequence"/>
</dbReference>
<comment type="caution">
    <text evidence="1">The sequence shown here is derived from an EMBL/GenBank/DDBJ whole genome shotgun (WGS) entry which is preliminary data.</text>
</comment>
<reference evidence="1 2" key="1">
    <citation type="submission" date="2012-05" db="EMBL/GenBank/DDBJ databases">
        <authorList>
            <person name="Weinstock G."/>
            <person name="Sodergren E."/>
            <person name="Lobos E.A."/>
            <person name="Fulton L."/>
            <person name="Fulton R."/>
            <person name="Courtney L."/>
            <person name="Fronick C."/>
            <person name="O'Laughlin M."/>
            <person name="Godfrey J."/>
            <person name="Wilson R.M."/>
            <person name="Miner T."/>
            <person name="Farmer C."/>
            <person name="Delehaunty K."/>
            <person name="Cordes M."/>
            <person name="Minx P."/>
            <person name="Tomlinson C."/>
            <person name="Chen J."/>
            <person name="Wollam A."/>
            <person name="Pepin K.H."/>
            <person name="Bhonagiri V."/>
            <person name="Zhang X."/>
            <person name="Suruliraj S."/>
            <person name="Warren W."/>
            <person name="Mitreva M."/>
            <person name="Mardis E.R."/>
            <person name="Wilson R.K."/>
        </authorList>
    </citation>
    <scope>NUCLEOTIDE SEQUENCE [LARGE SCALE GENOMIC DNA]</scope>
    <source>
        <strain evidence="1 2">F0055</strain>
    </source>
</reference>